<name>A0ABR8H615_NOSPU</name>
<organism evidence="1 2">
    <name type="scientific">Nostoc punctiforme FACHB-252</name>
    <dbReference type="NCBI Taxonomy" id="1357509"/>
    <lineage>
        <taxon>Bacteria</taxon>
        <taxon>Bacillati</taxon>
        <taxon>Cyanobacteriota</taxon>
        <taxon>Cyanophyceae</taxon>
        <taxon>Nostocales</taxon>
        <taxon>Nostocaceae</taxon>
        <taxon>Nostoc</taxon>
    </lineage>
</organism>
<evidence type="ECO:0000313" key="1">
    <source>
        <dbReference type="EMBL" id="MBD2610707.1"/>
    </source>
</evidence>
<reference evidence="1 2" key="1">
    <citation type="journal article" date="2020" name="ISME J.">
        <title>Comparative genomics reveals insights into cyanobacterial evolution and habitat adaptation.</title>
        <authorList>
            <person name="Chen M.Y."/>
            <person name="Teng W.K."/>
            <person name="Zhao L."/>
            <person name="Hu C.X."/>
            <person name="Zhou Y.K."/>
            <person name="Han B.P."/>
            <person name="Song L.R."/>
            <person name="Shu W.S."/>
        </authorList>
    </citation>
    <scope>NUCLEOTIDE SEQUENCE [LARGE SCALE GENOMIC DNA]</scope>
    <source>
        <strain evidence="1 2">FACHB-252</strain>
    </source>
</reference>
<protein>
    <submittedName>
        <fullName evidence="1">Uncharacterized protein</fullName>
    </submittedName>
</protein>
<proteinExistence type="predicted"/>
<dbReference type="EMBL" id="JACJTC010000003">
    <property type="protein sequence ID" value="MBD2610707.1"/>
    <property type="molecule type" value="Genomic_DNA"/>
</dbReference>
<sequence length="72" mass="7579">MVLDLGIGHWALGIGHGQAGSVGGVGGVAGWGRNLSPHTPHTPHTSLSPHLPYFHTPYPIHIKLTNTPSQPF</sequence>
<comment type="caution">
    <text evidence="1">The sequence shown here is derived from an EMBL/GenBank/DDBJ whole genome shotgun (WGS) entry which is preliminary data.</text>
</comment>
<dbReference type="RefSeq" id="WP_190948616.1">
    <property type="nucleotide sequence ID" value="NZ_JACJTC010000003.1"/>
</dbReference>
<keyword evidence="2" id="KW-1185">Reference proteome</keyword>
<evidence type="ECO:0000313" key="2">
    <source>
        <dbReference type="Proteomes" id="UP000606396"/>
    </source>
</evidence>
<accession>A0ABR8H615</accession>
<gene>
    <name evidence="1" type="ORF">H6G94_05365</name>
</gene>
<dbReference type="Proteomes" id="UP000606396">
    <property type="component" value="Unassembled WGS sequence"/>
</dbReference>